<comment type="similarity">
    <text evidence="1">Belongs to the carbon-nitrogen hydrolase superfamily. NIT1/NIT2 family.</text>
</comment>
<gene>
    <name evidence="3" type="ORF">HAQ05_15905</name>
</gene>
<evidence type="ECO:0000259" key="2">
    <source>
        <dbReference type="PROSITE" id="PS50263"/>
    </source>
</evidence>
<dbReference type="InterPro" id="IPR036526">
    <property type="entry name" value="C-N_Hydrolase_sf"/>
</dbReference>
<evidence type="ECO:0000256" key="1">
    <source>
        <dbReference type="ARBA" id="ARBA00010613"/>
    </source>
</evidence>
<dbReference type="EMBL" id="JAAOCA010000019">
    <property type="protein sequence ID" value="MBD1600181.1"/>
    <property type="molecule type" value="Genomic_DNA"/>
</dbReference>
<name>A0ABR7Z3U9_9PSED</name>
<dbReference type="InterPro" id="IPR003010">
    <property type="entry name" value="C-N_Hydrolase"/>
</dbReference>
<dbReference type="SUPFAM" id="SSF56317">
    <property type="entry name" value="Carbon-nitrogen hydrolase"/>
    <property type="match status" value="1"/>
</dbReference>
<dbReference type="Pfam" id="PF00795">
    <property type="entry name" value="CN_hydrolase"/>
    <property type="match status" value="1"/>
</dbReference>
<dbReference type="PROSITE" id="PS01227">
    <property type="entry name" value="UPF0012"/>
    <property type="match status" value="1"/>
</dbReference>
<proteinExistence type="inferred from homology"/>
<accession>A0ABR7Z3U9</accession>
<keyword evidence="4" id="KW-1185">Reference proteome</keyword>
<dbReference type="Gene3D" id="3.60.110.10">
    <property type="entry name" value="Carbon-nitrogen hydrolase"/>
    <property type="match status" value="1"/>
</dbReference>
<dbReference type="Proteomes" id="UP000805841">
    <property type="component" value="Unassembled WGS sequence"/>
</dbReference>
<dbReference type="PROSITE" id="PS50263">
    <property type="entry name" value="CN_HYDROLASE"/>
    <property type="match status" value="1"/>
</dbReference>
<reference evidence="3 4" key="1">
    <citation type="journal article" date="2020" name="Insects">
        <title>Bacteria Belonging to Pseudomonas typographi sp. nov. from the Bark Beetle Ips typographus Have Genomic Potential to Aid in the Host Ecology.</title>
        <authorList>
            <person name="Peral-Aranega E."/>
            <person name="Saati-Santamaria Z."/>
            <person name="Kolarik M."/>
            <person name="Rivas R."/>
            <person name="Garcia-Fraile P."/>
        </authorList>
    </citation>
    <scope>NUCLEOTIDE SEQUENCE [LARGE SCALE GENOMIC DNA]</scope>
    <source>
        <strain evidence="3 4">CA3A</strain>
    </source>
</reference>
<evidence type="ECO:0000313" key="3">
    <source>
        <dbReference type="EMBL" id="MBD1600181.1"/>
    </source>
</evidence>
<dbReference type="PANTHER" id="PTHR23088:SF27">
    <property type="entry name" value="DEAMINATED GLUTATHIONE AMIDASE"/>
    <property type="match status" value="1"/>
</dbReference>
<evidence type="ECO:0000313" key="4">
    <source>
        <dbReference type="Proteomes" id="UP000805841"/>
    </source>
</evidence>
<dbReference type="PANTHER" id="PTHR23088">
    <property type="entry name" value="NITRILASE-RELATED"/>
    <property type="match status" value="1"/>
</dbReference>
<dbReference type="InterPro" id="IPR001110">
    <property type="entry name" value="UPF0012_CS"/>
</dbReference>
<protein>
    <submittedName>
        <fullName evidence="3">Carbon-nitrogen hydrolase</fullName>
    </submittedName>
</protein>
<dbReference type="GO" id="GO:0016787">
    <property type="term" value="F:hydrolase activity"/>
    <property type="evidence" value="ECO:0007669"/>
    <property type="project" value="UniProtKB-KW"/>
</dbReference>
<sequence length="262" mass="28417">MKVGIAQLDHSPLEAEQALQRVYQALDALPDCDMVVFPELALCGYADPAAIRRRAEPAAGPTLLALAQQARRRGQALVFGYAERSGERLFNAAQVIDGRGEVLANYRKVHLWGGHETELFAPGQQLQRFELDGLRFGLLVCYDLDFPEASRALAVAGIDVLLCLSATTVGYEVVPQALVPARAYENNCFAVFANRGEVHGPFACVGQSRIVRPDGHVLAGVAGAGAAVVQASLDRQWLQRWRQAHPGVADCKWPFGRASECP</sequence>
<keyword evidence="3" id="KW-0378">Hydrolase</keyword>
<feature type="domain" description="CN hydrolase" evidence="2">
    <location>
        <begin position="1"/>
        <end position="235"/>
    </location>
</feature>
<organism evidence="3 4">
    <name type="scientific">Pseudomonas typographi</name>
    <dbReference type="NCBI Taxonomy" id="2715964"/>
    <lineage>
        <taxon>Bacteria</taxon>
        <taxon>Pseudomonadati</taxon>
        <taxon>Pseudomonadota</taxon>
        <taxon>Gammaproteobacteria</taxon>
        <taxon>Pseudomonadales</taxon>
        <taxon>Pseudomonadaceae</taxon>
        <taxon>Pseudomonas</taxon>
    </lineage>
</organism>
<dbReference type="RefSeq" id="WP_190422298.1">
    <property type="nucleotide sequence ID" value="NZ_JAAOCA010000019.1"/>
</dbReference>
<comment type="caution">
    <text evidence="3">The sequence shown here is derived from an EMBL/GenBank/DDBJ whole genome shotgun (WGS) entry which is preliminary data.</text>
</comment>